<dbReference type="PANTHER" id="PTHR34296">
    <property type="entry name" value="TRANSCRIPTIONAL ACTIVATOR PROTEIN MED"/>
    <property type="match status" value="1"/>
</dbReference>
<dbReference type="EMBL" id="CAEZUN010000087">
    <property type="protein sequence ID" value="CAB4602856.1"/>
    <property type="molecule type" value="Genomic_DNA"/>
</dbReference>
<keyword evidence="6" id="KW-0449">Lipoprotein</keyword>
<keyword evidence="3" id="KW-1003">Cell membrane</keyword>
<dbReference type="Gene3D" id="3.40.50.2300">
    <property type="match status" value="2"/>
</dbReference>
<dbReference type="SUPFAM" id="SSF53822">
    <property type="entry name" value="Periplasmic binding protein-like I"/>
    <property type="match status" value="1"/>
</dbReference>
<name>A0A6J6BW06_9ZZZZ</name>
<keyword evidence="4" id="KW-0732">Signal</keyword>
<evidence type="ECO:0000256" key="3">
    <source>
        <dbReference type="ARBA" id="ARBA00022475"/>
    </source>
</evidence>
<evidence type="ECO:0000313" key="9">
    <source>
        <dbReference type="EMBL" id="CAB4602856.1"/>
    </source>
</evidence>
<dbReference type="InterPro" id="IPR050957">
    <property type="entry name" value="BMP_lipoprotein"/>
</dbReference>
<dbReference type="PANTHER" id="PTHR34296:SF2">
    <property type="entry name" value="ABC TRANSPORTER GUANOSINE-BINDING PROTEIN NUPN"/>
    <property type="match status" value="1"/>
</dbReference>
<evidence type="ECO:0000256" key="6">
    <source>
        <dbReference type="ARBA" id="ARBA00023288"/>
    </source>
</evidence>
<dbReference type="EMBL" id="CAEZZK010000139">
    <property type="protein sequence ID" value="CAB4762670.1"/>
    <property type="molecule type" value="Genomic_DNA"/>
</dbReference>
<comment type="similarity">
    <text evidence="2">Belongs to the BMP lipoprotein family.</text>
</comment>
<dbReference type="InterPro" id="IPR003760">
    <property type="entry name" value="PnrA-like"/>
</dbReference>
<evidence type="ECO:0000256" key="5">
    <source>
        <dbReference type="ARBA" id="ARBA00023136"/>
    </source>
</evidence>
<evidence type="ECO:0000256" key="1">
    <source>
        <dbReference type="ARBA" id="ARBA00004193"/>
    </source>
</evidence>
<reference evidence="8" key="1">
    <citation type="submission" date="2020-05" db="EMBL/GenBank/DDBJ databases">
        <authorList>
            <person name="Chiriac C."/>
            <person name="Salcher M."/>
            <person name="Ghai R."/>
            <person name="Kavagutti S V."/>
        </authorList>
    </citation>
    <scope>NUCLEOTIDE SEQUENCE</scope>
</reference>
<evidence type="ECO:0000313" key="11">
    <source>
        <dbReference type="EMBL" id="CAB4762670.1"/>
    </source>
</evidence>
<proteinExistence type="inferred from homology"/>
<dbReference type="EMBL" id="CAEZSE010000199">
    <property type="protein sequence ID" value="CAB4543086.1"/>
    <property type="molecule type" value="Genomic_DNA"/>
</dbReference>
<comment type="subcellular location">
    <subcellularLocation>
        <location evidence="1">Cell membrane</location>
        <topology evidence="1">Lipid-anchor</topology>
    </subcellularLocation>
</comment>
<dbReference type="Pfam" id="PF02608">
    <property type="entry name" value="Bmp"/>
    <property type="match status" value="1"/>
</dbReference>
<evidence type="ECO:0000256" key="4">
    <source>
        <dbReference type="ARBA" id="ARBA00022729"/>
    </source>
</evidence>
<dbReference type="CDD" id="cd06354">
    <property type="entry name" value="PBP1_PrnA-like"/>
    <property type="match status" value="1"/>
</dbReference>
<dbReference type="AlphaFoldDB" id="A0A6J6BW06"/>
<protein>
    <submittedName>
        <fullName evidence="8">Unannotated protein</fullName>
    </submittedName>
</protein>
<dbReference type="EMBL" id="CAFBQV010000146">
    <property type="protein sequence ID" value="CAB5066095.1"/>
    <property type="molecule type" value="Genomic_DNA"/>
</dbReference>
<dbReference type="EMBL" id="CAEZWU010000057">
    <property type="protein sequence ID" value="CAB4665116.1"/>
    <property type="molecule type" value="Genomic_DNA"/>
</dbReference>
<organism evidence="8">
    <name type="scientific">freshwater metagenome</name>
    <dbReference type="NCBI Taxonomy" id="449393"/>
    <lineage>
        <taxon>unclassified sequences</taxon>
        <taxon>metagenomes</taxon>
        <taxon>ecological metagenomes</taxon>
    </lineage>
</organism>
<dbReference type="PROSITE" id="PS51257">
    <property type="entry name" value="PROKAR_LIPOPROTEIN"/>
    <property type="match status" value="1"/>
</dbReference>
<dbReference type="GO" id="GO:0005886">
    <property type="term" value="C:plasma membrane"/>
    <property type="evidence" value="ECO:0007669"/>
    <property type="project" value="UniProtKB-SubCell"/>
</dbReference>
<keyword evidence="5" id="KW-0472">Membrane</keyword>
<feature type="domain" description="ABC transporter substrate-binding protein PnrA-like" evidence="7">
    <location>
        <begin position="58"/>
        <end position="354"/>
    </location>
</feature>
<gene>
    <name evidence="8" type="ORF">UFOPK1353_01044</name>
    <name evidence="9" type="ORF">UFOPK1826_00792</name>
    <name evidence="10" type="ORF">UFOPK2292_00512</name>
    <name evidence="11" type="ORF">UFOPK2855_00764</name>
    <name evidence="12" type="ORF">UFOPK4345_00928</name>
</gene>
<evidence type="ECO:0000313" key="12">
    <source>
        <dbReference type="EMBL" id="CAB5066095.1"/>
    </source>
</evidence>
<evidence type="ECO:0000313" key="8">
    <source>
        <dbReference type="EMBL" id="CAB4543086.1"/>
    </source>
</evidence>
<evidence type="ECO:0000256" key="2">
    <source>
        <dbReference type="ARBA" id="ARBA00008610"/>
    </source>
</evidence>
<evidence type="ECO:0000313" key="10">
    <source>
        <dbReference type="EMBL" id="CAB4665116.1"/>
    </source>
</evidence>
<evidence type="ECO:0000259" key="7">
    <source>
        <dbReference type="Pfam" id="PF02608"/>
    </source>
</evidence>
<sequence>MTKRKGIKSAVLAIAAFALIAGACGGSSDTATEETTAETAAPATDPCEGSELKLGLAFDTGGRGDGTFNDSAARGAEQAATELCYTVQELEATSDDDRKPNLEALVAAGNNPVIAVGFAFGGAIEEVAAANPNVTFGWVDGYLDLPNVKTLGFSEQEGSFLVGAAAALKSASGTIGFIGGQEIDLIKRFEAGYIAGAKAVNPDIKVESKYLGAAGDNAAWGSPDKAKEIAMSWYKKGADIVYTAAGGSGAGTIEAAVEAGEGKWAIGVDSDQYLTATPEQQAHILTSMLKRVDVSVFLAAKAVKEGDVTGGFKVFDLKTDGVGYATSGGFLDDVADQLEAFKAKIVSGEIVVPTKP</sequence>
<accession>A0A6J6BW06</accession>
<dbReference type="InterPro" id="IPR028082">
    <property type="entry name" value="Peripla_BP_I"/>
</dbReference>